<feature type="signal peptide" evidence="1">
    <location>
        <begin position="1"/>
        <end position="21"/>
    </location>
</feature>
<keyword evidence="3" id="KW-1185">Reference proteome</keyword>
<evidence type="ECO:0008006" key="4">
    <source>
        <dbReference type="Google" id="ProtNLM"/>
    </source>
</evidence>
<proteinExistence type="predicted"/>
<dbReference type="InterPro" id="IPR021457">
    <property type="entry name" value="DUF3108"/>
</dbReference>
<dbReference type="Pfam" id="PF11306">
    <property type="entry name" value="DUF3108"/>
    <property type="match status" value="1"/>
</dbReference>
<feature type="chain" id="PRO_5047434588" description="DUF3108 domain-containing protein" evidence="1">
    <location>
        <begin position="22"/>
        <end position="242"/>
    </location>
</feature>
<dbReference type="RefSeq" id="WP_343841643.1">
    <property type="nucleotide sequence ID" value="NZ_BAAAEI010000006.1"/>
</dbReference>
<sequence length="242" mass="27791">MVLNNTLYALCFLLSASSISAAESLTHLTSQDYPLGDHRYLVYITDANTGTLKNTAIWQRIVSIDEYQGQPAIKIEQHWQSADAKGNRDLVSYNRIDNFLPLYHRTHNAKGTEAYVFEPQQIHGDKDLQDNLNSDFLQSHQPGLLNWELDMETFALLDLAGKSQITLPFYHPGSKTAPANYTYQVSEKSYHTPYGIALPCWVLHYSDGDKYQVDFYLDKVSGLVIYMQEVWDNIRRYKIKIT</sequence>
<accession>A0ABN0WQY4</accession>
<organism evidence="2 3">
    <name type="scientific">Bowmanella denitrificans</name>
    <dbReference type="NCBI Taxonomy" id="366582"/>
    <lineage>
        <taxon>Bacteria</taxon>
        <taxon>Pseudomonadati</taxon>
        <taxon>Pseudomonadota</taxon>
        <taxon>Gammaproteobacteria</taxon>
        <taxon>Alteromonadales</taxon>
        <taxon>Alteromonadaceae</taxon>
        <taxon>Bowmanella</taxon>
    </lineage>
</organism>
<reference evidence="2 3" key="1">
    <citation type="journal article" date="2019" name="Int. J. Syst. Evol. Microbiol.">
        <title>The Global Catalogue of Microorganisms (GCM) 10K type strain sequencing project: providing services to taxonomists for standard genome sequencing and annotation.</title>
        <authorList>
            <consortium name="The Broad Institute Genomics Platform"/>
            <consortium name="The Broad Institute Genome Sequencing Center for Infectious Disease"/>
            <person name="Wu L."/>
            <person name="Ma J."/>
        </authorList>
    </citation>
    <scope>NUCLEOTIDE SEQUENCE [LARGE SCALE GENOMIC DNA]</scope>
    <source>
        <strain evidence="2 3">JCM 13378</strain>
    </source>
</reference>
<dbReference type="EMBL" id="BAAAEI010000006">
    <property type="protein sequence ID" value="GAA0344480.1"/>
    <property type="molecule type" value="Genomic_DNA"/>
</dbReference>
<dbReference type="Proteomes" id="UP001501757">
    <property type="component" value="Unassembled WGS sequence"/>
</dbReference>
<name>A0ABN0WQY4_9ALTE</name>
<evidence type="ECO:0000256" key="1">
    <source>
        <dbReference type="SAM" id="SignalP"/>
    </source>
</evidence>
<keyword evidence="1" id="KW-0732">Signal</keyword>
<evidence type="ECO:0000313" key="3">
    <source>
        <dbReference type="Proteomes" id="UP001501757"/>
    </source>
</evidence>
<gene>
    <name evidence="2" type="ORF">GCM10009092_06150</name>
</gene>
<evidence type="ECO:0000313" key="2">
    <source>
        <dbReference type="EMBL" id="GAA0344480.1"/>
    </source>
</evidence>
<protein>
    <recommendedName>
        <fullName evidence="4">DUF3108 domain-containing protein</fullName>
    </recommendedName>
</protein>
<comment type="caution">
    <text evidence="2">The sequence shown here is derived from an EMBL/GenBank/DDBJ whole genome shotgun (WGS) entry which is preliminary data.</text>
</comment>